<proteinExistence type="predicted"/>
<dbReference type="STRING" id="1743168.A8O14_02705"/>
<accession>A0A191UDR6</accession>
<dbReference type="OrthoDB" id="9904111at2"/>
<gene>
    <name evidence="2" type="ORF">A8O14_02705</name>
</gene>
<keyword evidence="3" id="KW-1185">Reference proteome</keyword>
<keyword evidence="1" id="KW-0812">Transmembrane</keyword>
<dbReference type="KEGG" id="pwu:A8O14_02705"/>
<dbReference type="Proteomes" id="UP000078463">
    <property type="component" value="Chromosome"/>
</dbReference>
<keyword evidence="1" id="KW-1133">Transmembrane helix</keyword>
<dbReference type="EMBL" id="CP015922">
    <property type="protein sequence ID" value="ANI99097.1"/>
    <property type="molecule type" value="Genomic_DNA"/>
</dbReference>
<reference evidence="3" key="1">
    <citation type="submission" date="2016-05" db="EMBL/GenBank/DDBJ databases">
        <title>Polynucleobacter sp. QLW-P1FAT50C-4 genome.</title>
        <authorList>
            <person name="Hahn M.W."/>
        </authorList>
    </citation>
    <scope>NUCLEOTIDE SEQUENCE [LARGE SCALE GENOMIC DNA]</scope>
    <source>
        <strain evidence="3">QLW-P1FAT50C-4</strain>
    </source>
</reference>
<dbReference type="RefSeq" id="WP_068948102.1">
    <property type="nucleotide sequence ID" value="NZ_CP015922.1"/>
</dbReference>
<feature type="transmembrane region" description="Helical" evidence="1">
    <location>
        <begin position="124"/>
        <end position="146"/>
    </location>
</feature>
<feature type="transmembrane region" description="Helical" evidence="1">
    <location>
        <begin position="12"/>
        <end position="36"/>
    </location>
</feature>
<organism evidence="2 3">
    <name type="scientific">Polynucleobacter wuianus</name>
    <dbReference type="NCBI Taxonomy" id="1743168"/>
    <lineage>
        <taxon>Bacteria</taxon>
        <taxon>Pseudomonadati</taxon>
        <taxon>Pseudomonadota</taxon>
        <taxon>Betaproteobacteria</taxon>
        <taxon>Burkholderiales</taxon>
        <taxon>Burkholderiaceae</taxon>
        <taxon>Polynucleobacter</taxon>
    </lineage>
</organism>
<keyword evidence="1" id="KW-0472">Membrane</keyword>
<evidence type="ECO:0000313" key="3">
    <source>
        <dbReference type="Proteomes" id="UP000078463"/>
    </source>
</evidence>
<dbReference type="AlphaFoldDB" id="A0A191UDR6"/>
<evidence type="ECO:0000313" key="2">
    <source>
        <dbReference type="EMBL" id="ANI99097.1"/>
    </source>
</evidence>
<feature type="transmembrane region" description="Helical" evidence="1">
    <location>
        <begin position="60"/>
        <end position="83"/>
    </location>
</feature>
<evidence type="ECO:0000256" key="1">
    <source>
        <dbReference type="SAM" id="Phobius"/>
    </source>
</evidence>
<feature type="transmembrane region" description="Helical" evidence="1">
    <location>
        <begin position="92"/>
        <end position="112"/>
    </location>
</feature>
<name>A0A191UDR6_9BURK</name>
<sequence length="250" mass="27218">MSTDKTLEATSSVLGLLPKIAGLVGGLTAIGLLMGWREVSSYYSNLGAPWVISMMSPGRFIAKSAGLLCAFGFSIFISIVFLAQRQITYKGLIYGSVVFLGLSAALFFLGTYPFDWFEPKTQHLFLNLGAGCIAISAGLTIGEVIARLAKKGLKWEGHELMLIYFFVISFGIYQAPNALGQSQALLDIETKFSSAPIIELKTPSPDKIWRLVTHIDSDFLAISFPSQDKSHTFKIFGSNEIAEIQSASIK</sequence>
<protein>
    <submittedName>
        <fullName evidence="2">Uncharacterized protein</fullName>
    </submittedName>
</protein>